<accession>A0A022QHR5</accession>
<organism evidence="1 2">
    <name type="scientific">Erythranthe guttata</name>
    <name type="common">Yellow monkey flower</name>
    <name type="synonym">Mimulus guttatus</name>
    <dbReference type="NCBI Taxonomy" id="4155"/>
    <lineage>
        <taxon>Eukaryota</taxon>
        <taxon>Viridiplantae</taxon>
        <taxon>Streptophyta</taxon>
        <taxon>Embryophyta</taxon>
        <taxon>Tracheophyta</taxon>
        <taxon>Spermatophyta</taxon>
        <taxon>Magnoliopsida</taxon>
        <taxon>eudicotyledons</taxon>
        <taxon>Gunneridae</taxon>
        <taxon>Pentapetalae</taxon>
        <taxon>asterids</taxon>
        <taxon>lamiids</taxon>
        <taxon>Lamiales</taxon>
        <taxon>Phrymaceae</taxon>
        <taxon>Erythranthe</taxon>
    </lineage>
</organism>
<reference evidence="1 2" key="1">
    <citation type="journal article" date="2013" name="Proc. Natl. Acad. Sci. U.S.A.">
        <title>Fine-scale variation in meiotic recombination in Mimulus inferred from population shotgun sequencing.</title>
        <authorList>
            <person name="Hellsten U."/>
            <person name="Wright K.M."/>
            <person name="Jenkins J."/>
            <person name="Shu S."/>
            <person name="Yuan Y."/>
            <person name="Wessler S.R."/>
            <person name="Schmutz J."/>
            <person name="Willis J.H."/>
            <person name="Rokhsar D.S."/>
        </authorList>
    </citation>
    <scope>NUCLEOTIDE SEQUENCE [LARGE SCALE GENOMIC DNA]</scope>
    <source>
        <strain evidence="2">cv. DUN x IM62</strain>
    </source>
</reference>
<evidence type="ECO:0000313" key="1">
    <source>
        <dbReference type="EMBL" id="EYU27134.1"/>
    </source>
</evidence>
<gene>
    <name evidence="1" type="ORF">MIMGU_mgv11b0112342mg</name>
</gene>
<dbReference type="Proteomes" id="UP000030748">
    <property type="component" value="Unassembled WGS sequence"/>
</dbReference>
<sequence length="14" mass="1588">MVQVAYSDVHLGRI</sequence>
<proteinExistence type="predicted"/>
<protein>
    <submittedName>
        <fullName evidence="1">Uncharacterized protein</fullName>
    </submittedName>
</protein>
<dbReference type="EMBL" id="KI631506">
    <property type="protein sequence ID" value="EYU27134.1"/>
    <property type="molecule type" value="Genomic_DNA"/>
</dbReference>
<evidence type="ECO:0000313" key="2">
    <source>
        <dbReference type="Proteomes" id="UP000030748"/>
    </source>
</evidence>
<feature type="non-terminal residue" evidence="1">
    <location>
        <position position="14"/>
    </location>
</feature>
<keyword evidence="2" id="KW-1185">Reference proteome</keyword>
<name>A0A022QHR5_ERYGU</name>